<evidence type="ECO:0000256" key="1">
    <source>
        <dbReference type="SAM" id="MobiDB-lite"/>
    </source>
</evidence>
<evidence type="ECO:0000313" key="3">
    <source>
        <dbReference type="Proteomes" id="UP000004095"/>
    </source>
</evidence>
<comment type="caution">
    <text evidence="2">The sequence shown here is derived from an EMBL/GenBank/DDBJ whole genome shotgun (WGS) entry which is preliminary data.</text>
</comment>
<name>A1ZZD8_MICM2</name>
<gene>
    <name evidence="2" type="ORF">M23134_06321</name>
</gene>
<keyword evidence="3" id="KW-1185">Reference proteome</keyword>
<dbReference type="Proteomes" id="UP000004095">
    <property type="component" value="Unassembled WGS sequence"/>
</dbReference>
<organism evidence="2 3">
    <name type="scientific">Microscilla marina ATCC 23134</name>
    <dbReference type="NCBI Taxonomy" id="313606"/>
    <lineage>
        <taxon>Bacteria</taxon>
        <taxon>Pseudomonadati</taxon>
        <taxon>Bacteroidota</taxon>
        <taxon>Cytophagia</taxon>
        <taxon>Cytophagales</taxon>
        <taxon>Microscillaceae</taxon>
        <taxon>Microscilla</taxon>
    </lineage>
</organism>
<protein>
    <submittedName>
        <fullName evidence="2">Uncharacterized protein</fullName>
    </submittedName>
</protein>
<dbReference type="EMBL" id="AAWS01000076">
    <property type="protein sequence ID" value="EAY24237.1"/>
    <property type="molecule type" value="Genomic_DNA"/>
</dbReference>
<feature type="compositionally biased region" description="Basic and acidic residues" evidence="1">
    <location>
        <begin position="25"/>
        <end position="40"/>
    </location>
</feature>
<dbReference type="AlphaFoldDB" id="A1ZZD8"/>
<reference evidence="2 3" key="1">
    <citation type="submission" date="2007-01" db="EMBL/GenBank/DDBJ databases">
        <authorList>
            <person name="Haygood M."/>
            <person name="Podell S."/>
            <person name="Anderson C."/>
            <person name="Hopkinson B."/>
            <person name="Roe K."/>
            <person name="Barbeau K."/>
            <person name="Gaasterland T."/>
            <person name="Ferriera S."/>
            <person name="Johnson J."/>
            <person name="Kravitz S."/>
            <person name="Beeson K."/>
            <person name="Sutton G."/>
            <person name="Rogers Y.-H."/>
            <person name="Friedman R."/>
            <person name="Frazier M."/>
            <person name="Venter J.C."/>
        </authorList>
    </citation>
    <scope>NUCLEOTIDE SEQUENCE [LARGE SCALE GENOMIC DNA]</scope>
    <source>
        <strain evidence="2 3">ATCC 23134</strain>
    </source>
</reference>
<proteinExistence type="predicted"/>
<accession>A1ZZD8</accession>
<sequence length="47" mass="5307">MVGFTSCAKKRHTCPTYMKNVHEQKDVKVKNTLDPKDNSTKAKNARG</sequence>
<evidence type="ECO:0000313" key="2">
    <source>
        <dbReference type="EMBL" id="EAY24237.1"/>
    </source>
</evidence>
<feature type="region of interest" description="Disordered" evidence="1">
    <location>
        <begin position="25"/>
        <end position="47"/>
    </location>
</feature>